<dbReference type="Gene3D" id="3.30.70.120">
    <property type="match status" value="1"/>
</dbReference>
<dbReference type="SUPFAM" id="SSF54913">
    <property type="entry name" value="GlnB-like"/>
    <property type="match status" value="1"/>
</dbReference>
<dbReference type="InterPro" id="IPR015867">
    <property type="entry name" value="N-reg_PII/ATP_PRibTrfase_C"/>
</dbReference>
<evidence type="ECO:0008006" key="3">
    <source>
        <dbReference type="Google" id="ProtNLM"/>
    </source>
</evidence>
<dbReference type="PROSITE" id="PS51343">
    <property type="entry name" value="PII_GLNB_DOM"/>
    <property type="match status" value="1"/>
</dbReference>
<protein>
    <recommendedName>
        <fullName evidence="3">Transcriptional regulator</fullName>
    </recommendedName>
</protein>
<name>A0A6M8ETB8_9BACT</name>
<reference evidence="1 2" key="1">
    <citation type="submission" date="2019-08" db="EMBL/GenBank/DDBJ databases">
        <title>Complete genome sequence of Arcobacter acticola.</title>
        <authorList>
            <person name="Miller W."/>
        </authorList>
    </citation>
    <scope>NUCLEOTIDE SEQUENCE [LARGE SCALE GENOMIC DNA]</scope>
    <source>
        <strain evidence="1 2">KCTC 52212</strain>
    </source>
</reference>
<dbReference type="InterPro" id="IPR002187">
    <property type="entry name" value="N-reg_PII"/>
</dbReference>
<dbReference type="GO" id="GO:0006808">
    <property type="term" value="P:regulation of nitrogen utilization"/>
    <property type="evidence" value="ECO:0007669"/>
    <property type="project" value="InterPro"/>
</dbReference>
<dbReference type="RefSeq" id="WP_172124805.1">
    <property type="nucleotide sequence ID" value="NZ_CP042652.1"/>
</dbReference>
<dbReference type="EMBL" id="CP042652">
    <property type="protein sequence ID" value="QKE27775.1"/>
    <property type="molecule type" value="Genomic_DNA"/>
</dbReference>
<evidence type="ECO:0000313" key="2">
    <source>
        <dbReference type="Proteomes" id="UP000503483"/>
    </source>
</evidence>
<accession>A0A6M8ETB8</accession>
<proteinExistence type="predicted"/>
<keyword evidence="2" id="KW-1185">Reference proteome</keyword>
<evidence type="ECO:0000313" key="1">
    <source>
        <dbReference type="EMBL" id="QKE27775.1"/>
    </source>
</evidence>
<dbReference type="GO" id="GO:0030234">
    <property type="term" value="F:enzyme regulator activity"/>
    <property type="evidence" value="ECO:0007669"/>
    <property type="project" value="InterPro"/>
</dbReference>
<dbReference type="InterPro" id="IPR011322">
    <property type="entry name" value="N-reg_PII-like_a/b"/>
</dbReference>
<dbReference type="Pfam" id="PF00543">
    <property type="entry name" value="P-II"/>
    <property type="match status" value="1"/>
</dbReference>
<dbReference type="Proteomes" id="UP000503483">
    <property type="component" value="Chromosome"/>
</dbReference>
<organism evidence="1 2">
    <name type="scientific">Arcobacter acticola</name>
    <dbReference type="NCBI Taxonomy" id="1849015"/>
    <lineage>
        <taxon>Bacteria</taxon>
        <taxon>Pseudomonadati</taxon>
        <taxon>Campylobacterota</taxon>
        <taxon>Epsilonproteobacteria</taxon>
        <taxon>Campylobacterales</taxon>
        <taxon>Arcobacteraceae</taxon>
        <taxon>Arcobacter</taxon>
    </lineage>
</organism>
<dbReference type="KEGG" id="paco:AACT_0567"/>
<gene>
    <name evidence="1" type="ORF">AACT_0567</name>
</gene>
<sequence>MKNMKKIEIIIESIYLNRLIELFDRKEITGYTIIRDVEGKGITGIKSADEITDVFSNNYVFTVCDEDKLMNIVEDIRRFIKKYGGRCIVSDVSWVL</sequence>
<dbReference type="AlphaFoldDB" id="A0A6M8ETB8"/>